<dbReference type="GO" id="GO:0051537">
    <property type="term" value="F:2 iron, 2 sulfur cluster binding"/>
    <property type="evidence" value="ECO:0007669"/>
    <property type="project" value="UniProtKB-KW"/>
</dbReference>
<evidence type="ECO:0000256" key="3">
    <source>
        <dbReference type="ARBA" id="ARBA00022714"/>
    </source>
</evidence>
<feature type="compositionally biased region" description="Basic and acidic residues" evidence="9">
    <location>
        <begin position="1"/>
        <end position="14"/>
    </location>
</feature>
<dbReference type="PROSITE" id="PS51085">
    <property type="entry name" value="2FE2S_FER_2"/>
    <property type="match status" value="1"/>
</dbReference>
<keyword evidence="6" id="KW-0408">Iron</keyword>
<evidence type="ECO:0000256" key="9">
    <source>
        <dbReference type="SAM" id="MobiDB-lite"/>
    </source>
</evidence>
<evidence type="ECO:0000256" key="4">
    <source>
        <dbReference type="ARBA" id="ARBA00022723"/>
    </source>
</evidence>
<comment type="similarity">
    <text evidence="1">Belongs to the 2Fe2S plant-type ferredoxin family.</text>
</comment>
<comment type="caution">
    <text evidence="11">The sequence shown here is derived from an EMBL/GenBank/DDBJ whole genome shotgun (WGS) entry which is preliminary data.</text>
</comment>
<sequence length="118" mass="12644">MGEVKGDPRDDAMGEPRSGPDTASPLRVRIAPSGFEFTAEPGQSILEAALRAGIRLPSSCRNGTCRACLSRLVSGSIRYRIEWPGLSADEKEDGYLLPCVACPQSDLEIVAPGARRQD</sequence>
<keyword evidence="5" id="KW-0249">Electron transport</keyword>
<keyword evidence="3" id="KW-0001">2Fe-2S</keyword>
<evidence type="ECO:0000256" key="2">
    <source>
        <dbReference type="ARBA" id="ARBA00022448"/>
    </source>
</evidence>
<dbReference type="CDD" id="cd00207">
    <property type="entry name" value="fer2"/>
    <property type="match status" value="1"/>
</dbReference>
<gene>
    <name evidence="11" type="ORF">F1599_04440</name>
</gene>
<evidence type="ECO:0000256" key="5">
    <source>
        <dbReference type="ARBA" id="ARBA00022982"/>
    </source>
</evidence>
<evidence type="ECO:0000256" key="7">
    <source>
        <dbReference type="ARBA" id="ARBA00023014"/>
    </source>
</evidence>
<dbReference type="InterPro" id="IPR012675">
    <property type="entry name" value="Beta-grasp_dom_sf"/>
</dbReference>
<feature type="region of interest" description="Disordered" evidence="9">
    <location>
        <begin position="1"/>
        <end position="26"/>
    </location>
</feature>
<comment type="cofactor">
    <cofactor evidence="8">
        <name>[2Fe-2S] cluster</name>
        <dbReference type="ChEBI" id="CHEBI:190135"/>
    </cofactor>
</comment>
<proteinExistence type="inferred from homology"/>
<dbReference type="Proteomes" id="UP000324324">
    <property type="component" value="Unassembled WGS sequence"/>
</dbReference>
<evidence type="ECO:0000256" key="1">
    <source>
        <dbReference type="ARBA" id="ARBA00007874"/>
    </source>
</evidence>
<dbReference type="Gene3D" id="3.10.20.30">
    <property type="match status" value="1"/>
</dbReference>
<keyword evidence="2" id="KW-0813">Transport</keyword>
<evidence type="ECO:0000256" key="6">
    <source>
        <dbReference type="ARBA" id="ARBA00023004"/>
    </source>
</evidence>
<keyword evidence="7" id="KW-0411">Iron-sulfur</keyword>
<evidence type="ECO:0000313" key="11">
    <source>
        <dbReference type="EMBL" id="KAA6129834.1"/>
    </source>
</evidence>
<evidence type="ECO:0000259" key="10">
    <source>
        <dbReference type="PROSITE" id="PS51085"/>
    </source>
</evidence>
<dbReference type="AlphaFoldDB" id="A0A5M8BA67"/>
<dbReference type="EMBL" id="VWRN01000016">
    <property type="protein sequence ID" value="KAA6129834.1"/>
    <property type="molecule type" value="Genomic_DNA"/>
</dbReference>
<dbReference type="InterPro" id="IPR036010">
    <property type="entry name" value="2Fe-2S_ferredoxin-like_sf"/>
</dbReference>
<evidence type="ECO:0000256" key="8">
    <source>
        <dbReference type="ARBA" id="ARBA00034078"/>
    </source>
</evidence>
<dbReference type="PANTHER" id="PTHR43112">
    <property type="entry name" value="FERREDOXIN"/>
    <property type="match status" value="1"/>
</dbReference>
<dbReference type="PANTHER" id="PTHR43112:SF3">
    <property type="entry name" value="FERREDOXIN-2, CHLOROPLASTIC"/>
    <property type="match status" value="1"/>
</dbReference>
<evidence type="ECO:0000313" key="12">
    <source>
        <dbReference type="Proteomes" id="UP000324324"/>
    </source>
</evidence>
<dbReference type="SUPFAM" id="SSF54292">
    <property type="entry name" value="2Fe-2S ferredoxin-like"/>
    <property type="match status" value="1"/>
</dbReference>
<dbReference type="Pfam" id="PF00111">
    <property type="entry name" value="Fer2"/>
    <property type="match status" value="1"/>
</dbReference>
<protein>
    <submittedName>
        <fullName evidence="11">2Fe-2S iron-sulfur cluster binding domain-containing protein</fullName>
    </submittedName>
</protein>
<accession>A0A5M8BA67</accession>
<keyword evidence="12" id="KW-1185">Reference proteome</keyword>
<dbReference type="InterPro" id="IPR001041">
    <property type="entry name" value="2Fe-2S_ferredoxin-type"/>
</dbReference>
<organism evidence="11 12">
    <name type="scientific">Cupriavidus cauae</name>
    <dbReference type="NCBI Taxonomy" id="2608999"/>
    <lineage>
        <taxon>Bacteria</taxon>
        <taxon>Pseudomonadati</taxon>
        <taxon>Pseudomonadota</taxon>
        <taxon>Betaproteobacteria</taxon>
        <taxon>Burkholderiales</taxon>
        <taxon>Burkholderiaceae</taxon>
        <taxon>Cupriavidus</taxon>
    </lineage>
</organism>
<reference evidence="11 12" key="1">
    <citation type="submission" date="2019-09" db="EMBL/GenBank/DDBJ databases">
        <title>Isolation of a novel species in the genus Cupriavidus from patients with sepsis using whole genome sequencing.</title>
        <authorList>
            <person name="Kweon O.J."/>
            <person name="Lee M.-K."/>
        </authorList>
    </citation>
    <scope>NUCLEOTIDE SEQUENCE [LARGE SCALE GENOMIC DNA]</scope>
    <source>
        <strain evidence="11 12">MKL-01</strain>
    </source>
</reference>
<dbReference type="GO" id="GO:0046872">
    <property type="term" value="F:metal ion binding"/>
    <property type="evidence" value="ECO:0007669"/>
    <property type="project" value="UniProtKB-KW"/>
</dbReference>
<keyword evidence="4" id="KW-0479">Metal-binding</keyword>
<name>A0A5M8BA67_9BURK</name>
<feature type="domain" description="2Fe-2S ferredoxin-type" evidence="10">
    <location>
        <begin position="26"/>
        <end position="115"/>
    </location>
</feature>